<evidence type="ECO:0000313" key="3">
    <source>
        <dbReference type="Proteomes" id="UP000250321"/>
    </source>
</evidence>
<keyword evidence="3" id="KW-1185">Reference proteome</keyword>
<reference evidence="2 3" key="1">
    <citation type="submission" date="2018-02" db="EMBL/GenBank/DDBJ databases">
        <title>Draft genome of wild Prunus yedoensis var. nudiflora.</title>
        <authorList>
            <person name="Baek S."/>
            <person name="Kim J.-H."/>
            <person name="Choi K."/>
            <person name="Kim G.-B."/>
            <person name="Cho A."/>
            <person name="Jang H."/>
            <person name="Shin C.-H."/>
            <person name="Yu H.-J."/>
            <person name="Mun J.-H."/>
        </authorList>
    </citation>
    <scope>NUCLEOTIDE SEQUENCE [LARGE SCALE GENOMIC DNA]</scope>
    <source>
        <strain evidence="3">cv. Jeju island</strain>
        <tissue evidence="2">Leaf</tissue>
    </source>
</reference>
<dbReference type="EMBL" id="PJQY01001086">
    <property type="protein sequence ID" value="PQQ05420.1"/>
    <property type="molecule type" value="Genomic_DNA"/>
</dbReference>
<gene>
    <name evidence="2" type="ORF">Pyn_12358</name>
</gene>
<evidence type="ECO:0000313" key="2">
    <source>
        <dbReference type="EMBL" id="PQQ05420.1"/>
    </source>
</evidence>
<dbReference type="InterPro" id="IPR007541">
    <property type="entry name" value="Uncharacterised_BSP"/>
</dbReference>
<dbReference type="STRING" id="2094558.A0A314YHA7"/>
<name>A0A314YHA7_PRUYE</name>
<dbReference type="Pfam" id="PF04450">
    <property type="entry name" value="BSP"/>
    <property type="match status" value="1"/>
</dbReference>
<feature type="chain" id="PRO_5016269668" evidence="1">
    <location>
        <begin position="25"/>
        <end position="231"/>
    </location>
</feature>
<dbReference type="PANTHER" id="PTHR33321:SF21">
    <property type="entry name" value="BASIC SECRETORY PROTEASE"/>
    <property type="match status" value="1"/>
</dbReference>
<protein>
    <submittedName>
        <fullName evidence="2">PRp27-like protein</fullName>
    </submittedName>
</protein>
<dbReference type="Proteomes" id="UP000250321">
    <property type="component" value="Unassembled WGS sequence"/>
</dbReference>
<dbReference type="AlphaFoldDB" id="A0A314YHA7"/>
<comment type="caution">
    <text evidence="2">The sequence shown here is derived from an EMBL/GenBank/DDBJ whole genome shotgun (WGS) entry which is preliminary data.</text>
</comment>
<sequence length="231" mass="25942">MARFSLSFFLISLSALAALHGTHAVNYIVKNPAVNTPGGTRFKNELGGIIPVDRMSTATNFIWNLFKQTLSPSERKNVQLVTLIVENIGGVAYTSNNEIHFSAQYIQSIQPGMGNLVYEFNGVIFHEMTHVWQWNGNGGAPSGLIEGIADFVRLKAGYAPGHWVKNGEGNRWDQGYDVTARFLDYCESVKTGFVADLNRKMRFGYSVNFFKDITGRTRDQLWRDYKAKFGK</sequence>
<organism evidence="2 3">
    <name type="scientific">Prunus yedoensis var. nudiflora</name>
    <dbReference type="NCBI Taxonomy" id="2094558"/>
    <lineage>
        <taxon>Eukaryota</taxon>
        <taxon>Viridiplantae</taxon>
        <taxon>Streptophyta</taxon>
        <taxon>Embryophyta</taxon>
        <taxon>Tracheophyta</taxon>
        <taxon>Spermatophyta</taxon>
        <taxon>Magnoliopsida</taxon>
        <taxon>eudicotyledons</taxon>
        <taxon>Gunneridae</taxon>
        <taxon>Pentapetalae</taxon>
        <taxon>rosids</taxon>
        <taxon>fabids</taxon>
        <taxon>Rosales</taxon>
        <taxon>Rosaceae</taxon>
        <taxon>Amygdaloideae</taxon>
        <taxon>Amygdaleae</taxon>
        <taxon>Prunus</taxon>
    </lineage>
</organism>
<evidence type="ECO:0000256" key="1">
    <source>
        <dbReference type="SAM" id="SignalP"/>
    </source>
</evidence>
<dbReference type="OrthoDB" id="891726at2759"/>
<proteinExistence type="predicted"/>
<feature type="signal peptide" evidence="1">
    <location>
        <begin position="1"/>
        <end position="24"/>
    </location>
</feature>
<accession>A0A314YHA7</accession>
<dbReference type="PANTHER" id="PTHR33321">
    <property type="match status" value="1"/>
</dbReference>
<keyword evidence="1" id="KW-0732">Signal</keyword>